<evidence type="ECO:0000256" key="5">
    <source>
        <dbReference type="ARBA" id="ARBA00023136"/>
    </source>
</evidence>
<dbReference type="GO" id="GO:0015648">
    <property type="term" value="F:lipid-linked peptidoglycan transporter activity"/>
    <property type="evidence" value="ECO:0007669"/>
    <property type="project" value="TreeGrafter"/>
</dbReference>
<accession>A0A516TN28</accession>
<dbReference type="Pfam" id="PF01098">
    <property type="entry name" value="FTSW_RODA_SPOVE"/>
    <property type="match status" value="1"/>
</dbReference>
<name>A0A516TN28_9BACT</name>
<keyword evidence="5 6" id="KW-0472">Membrane</keyword>
<feature type="transmembrane region" description="Helical" evidence="6">
    <location>
        <begin position="60"/>
        <end position="78"/>
    </location>
</feature>
<feature type="transmembrane region" description="Helical" evidence="6">
    <location>
        <begin position="20"/>
        <end position="40"/>
    </location>
</feature>
<evidence type="ECO:0000256" key="6">
    <source>
        <dbReference type="SAM" id="Phobius"/>
    </source>
</evidence>
<evidence type="ECO:0000256" key="1">
    <source>
        <dbReference type="ARBA" id="ARBA00004141"/>
    </source>
</evidence>
<sequence length="194" mass="21738">MQELDLFHQKTKKINQFSGYLLVAIALTLLSIGIVALFSASGKFVLEKESQISSLMLRQFLWIAIGLFSCLVFSLIDYHKLLQLSIWLLILGFFLLILCFVPGIGHKVHGSSRWISIGGFNVEPSEFSKIFISLFFAHILSNAKKTGPFFMSPFFTAFVTVGLFVSLLIVSGDLGSSLLYFMVFVLFLYLGVFP</sequence>
<dbReference type="KEGG" id="mkc:kam1_1427"/>
<feature type="transmembrane region" description="Helical" evidence="6">
    <location>
        <begin position="149"/>
        <end position="170"/>
    </location>
</feature>
<dbReference type="PANTHER" id="PTHR30474">
    <property type="entry name" value="CELL CYCLE PROTEIN"/>
    <property type="match status" value="1"/>
</dbReference>
<dbReference type="GO" id="GO:0032153">
    <property type="term" value="C:cell division site"/>
    <property type="evidence" value="ECO:0007669"/>
    <property type="project" value="TreeGrafter"/>
</dbReference>
<dbReference type="AlphaFoldDB" id="A0A516TN28"/>
<dbReference type="EMBL" id="CP037899">
    <property type="protein sequence ID" value="QDQ42649.1"/>
    <property type="molecule type" value="Genomic_DNA"/>
</dbReference>
<keyword evidence="4 6" id="KW-1133">Transmembrane helix</keyword>
<reference evidence="8" key="1">
    <citation type="submission" date="2019-03" db="EMBL/GenBank/DDBJ databases">
        <title>Complete genome of Methylacidiphilum kamchatkense Kam1.</title>
        <authorList>
            <person name="Kruse T."/>
            <person name="Murarilal Ratnadevi C."/>
            <person name="Erikstad H.-A."/>
            <person name="Birkeland N.-K."/>
        </authorList>
    </citation>
    <scope>NUCLEOTIDE SEQUENCE [LARGE SCALE GENOMIC DNA]</scope>
    <source>
        <strain evidence="8">kam1</strain>
    </source>
</reference>
<gene>
    <name evidence="7" type="ORF">kam1_1427</name>
</gene>
<dbReference type="Proteomes" id="UP000315925">
    <property type="component" value="Chromosome"/>
</dbReference>
<comment type="subcellular location">
    <subcellularLocation>
        <location evidence="1">Membrane</location>
        <topology evidence="1">Multi-pass membrane protein</topology>
    </subcellularLocation>
</comment>
<feature type="transmembrane region" description="Helical" evidence="6">
    <location>
        <begin position="84"/>
        <end position="105"/>
    </location>
</feature>
<evidence type="ECO:0000313" key="8">
    <source>
        <dbReference type="Proteomes" id="UP000315925"/>
    </source>
</evidence>
<evidence type="ECO:0000313" key="7">
    <source>
        <dbReference type="EMBL" id="QDQ42649.1"/>
    </source>
</evidence>
<feature type="transmembrane region" description="Helical" evidence="6">
    <location>
        <begin position="177"/>
        <end position="193"/>
    </location>
</feature>
<dbReference type="GO" id="GO:0008360">
    <property type="term" value="P:regulation of cell shape"/>
    <property type="evidence" value="ECO:0007669"/>
    <property type="project" value="UniProtKB-KW"/>
</dbReference>
<evidence type="ECO:0000256" key="2">
    <source>
        <dbReference type="ARBA" id="ARBA00022692"/>
    </source>
</evidence>
<keyword evidence="2 6" id="KW-0812">Transmembrane</keyword>
<dbReference type="InterPro" id="IPR001182">
    <property type="entry name" value="FtsW/RodA"/>
</dbReference>
<proteinExistence type="predicted"/>
<organism evidence="7 8">
    <name type="scientific">Methylacidiphilum kamchatkense Kam1</name>
    <dbReference type="NCBI Taxonomy" id="1202785"/>
    <lineage>
        <taxon>Bacteria</taxon>
        <taxon>Pseudomonadati</taxon>
        <taxon>Verrucomicrobiota</taxon>
        <taxon>Methylacidiphilae</taxon>
        <taxon>Methylacidiphilales</taxon>
        <taxon>Methylacidiphilaceae</taxon>
        <taxon>Methylacidiphilum (ex Ratnadevi et al. 2023)</taxon>
    </lineage>
</organism>
<protein>
    <submittedName>
        <fullName evidence="7">Cell cycle protein</fullName>
    </submittedName>
</protein>
<evidence type="ECO:0000256" key="3">
    <source>
        <dbReference type="ARBA" id="ARBA00022960"/>
    </source>
</evidence>
<keyword evidence="3" id="KW-0133">Cell shape</keyword>
<dbReference type="GO" id="GO:0051301">
    <property type="term" value="P:cell division"/>
    <property type="evidence" value="ECO:0007669"/>
    <property type="project" value="InterPro"/>
</dbReference>
<dbReference type="GO" id="GO:0005886">
    <property type="term" value="C:plasma membrane"/>
    <property type="evidence" value="ECO:0007669"/>
    <property type="project" value="TreeGrafter"/>
</dbReference>
<evidence type="ECO:0000256" key="4">
    <source>
        <dbReference type="ARBA" id="ARBA00022989"/>
    </source>
</evidence>